<organism evidence="2">
    <name type="scientific">marine metagenome</name>
    <dbReference type="NCBI Taxonomy" id="408172"/>
    <lineage>
        <taxon>unclassified sequences</taxon>
        <taxon>metagenomes</taxon>
        <taxon>ecological metagenomes</taxon>
    </lineage>
</organism>
<name>A0A382TCX8_9ZZZZ</name>
<feature type="region of interest" description="Disordered" evidence="1">
    <location>
        <begin position="38"/>
        <end position="67"/>
    </location>
</feature>
<gene>
    <name evidence="2" type="ORF">METZ01_LOCUS372486</name>
</gene>
<accession>A0A382TCX8</accession>
<protein>
    <submittedName>
        <fullName evidence="2">Uncharacterized protein</fullName>
    </submittedName>
</protein>
<sequence length="67" mass="7582">QIIVTLVFKPLPPLSSEWTWLRTKLSEVRTSARIPDLRAGHPGWARKGPNALSREWSKKSTAAKPFD</sequence>
<proteinExistence type="predicted"/>
<dbReference type="AlphaFoldDB" id="A0A382TCX8"/>
<evidence type="ECO:0000313" key="2">
    <source>
        <dbReference type="EMBL" id="SVD19632.1"/>
    </source>
</evidence>
<dbReference type="EMBL" id="UINC01135468">
    <property type="protein sequence ID" value="SVD19632.1"/>
    <property type="molecule type" value="Genomic_DNA"/>
</dbReference>
<reference evidence="2" key="1">
    <citation type="submission" date="2018-05" db="EMBL/GenBank/DDBJ databases">
        <authorList>
            <person name="Lanie J.A."/>
            <person name="Ng W.-L."/>
            <person name="Kazmierczak K.M."/>
            <person name="Andrzejewski T.M."/>
            <person name="Davidsen T.M."/>
            <person name="Wayne K.J."/>
            <person name="Tettelin H."/>
            <person name="Glass J.I."/>
            <person name="Rusch D."/>
            <person name="Podicherti R."/>
            <person name="Tsui H.-C.T."/>
            <person name="Winkler M.E."/>
        </authorList>
    </citation>
    <scope>NUCLEOTIDE SEQUENCE</scope>
</reference>
<evidence type="ECO:0000256" key="1">
    <source>
        <dbReference type="SAM" id="MobiDB-lite"/>
    </source>
</evidence>
<feature type="non-terminal residue" evidence="2">
    <location>
        <position position="1"/>
    </location>
</feature>